<dbReference type="Proteomes" id="UP000613582">
    <property type="component" value="Unassembled WGS sequence"/>
</dbReference>
<keyword evidence="3" id="KW-1185">Reference proteome</keyword>
<comment type="caution">
    <text evidence="2">The sequence shown here is derived from an EMBL/GenBank/DDBJ whole genome shotgun (WGS) entry which is preliminary data.</text>
</comment>
<sequence length="329" mass="37526">MKIAVYLIVGFIVGALIATGFLLGFQDWSQPLFSEKRLYEFLGWLGALIRDFTPWPIVLVALILFKPSRKYLEKVGEHLSTIISGISDGIKHSRRFSVAGFLEIVKNDPSQAAYALKEQVSSVEMYFKERVSEEAESRNLSEKLETLYREHIIPMIPEEKLDEDDVLPRITFHMRDPLYKNSVYQLLDYAPKSFYTESKVGRRFSTRHGIVGLAWRMKKASYDPEVSAAPKKLVEKWGMTEGEAAKAGKGRKSHLALPLPQGDKPPNFMLFLDAPAQHIFGDSVVGDEEEKVFAPIWDGLRQTCLDTELAELYEKFKDEKPIIDFRYGP</sequence>
<proteinExistence type="predicted"/>
<dbReference type="RefSeq" id="WP_188159911.1">
    <property type="nucleotide sequence ID" value="NZ_BMGH01000001.1"/>
</dbReference>
<evidence type="ECO:0000313" key="3">
    <source>
        <dbReference type="Proteomes" id="UP000613582"/>
    </source>
</evidence>
<keyword evidence="1" id="KW-1133">Transmembrane helix</keyword>
<evidence type="ECO:0000313" key="2">
    <source>
        <dbReference type="EMBL" id="GGD00687.1"/>
    </source>
</evidence>
<protein>
    <submittedName>
        <fullName evidence="2">Uncharacterized protein</fullName>
    </submittedName>
</protein>
<dbReference type="AlphaFoldDB" id="A0A8J2V4U5"/>
<accession>A0A8J2V4U5</accession>
<gene>
    <name evidence="2" type="ORF">GCM10011342_07150</name>
</gene>
<name>A0A8J2V4U5_9PROT</name>
<reference evidence="2" key="2">
    <citation type="submission" date="2020-09" db="EMBL/GenBank/DDBJ databases">
        <authorList>
            <person name="Sun Q."/>
            <person name="Zhou Y."/>
        </authorList>
    </citation>
    <scope>NUCLEOTIDE SEQUENCE</scope>
    <source>
        <strain evidence="2">CGMCC 1.12921</strain>
    </source>
</reference>
<keyword evidence="1" id="KW-0812">Transmembrane</keyword>
<organism evidence="2 3">
    <name type="scientific">Aquisalinus flavus</name>
    <dbReference type="NCBI Taxonomy" id="1526572"/>
    <lineage>
        <taxon>Bacteria</taxon>
        <taxon>Pseudomonadati</taxon>
        <taxon>Pseudomonadota</taxon>
        <taxon>Alphaproteobacteria</taxon>
        <taxon>Parvularculales</taxon>
        <taxon>Parvularculaceae</taxon>
        <taxon>Aquisalinus</taxon>
    </lineage>
</organism>
<keyword evidence="1" id="KW-0472">Membrane</keyword>
<feature type="transmembrane region" description="Helical" evidence="1">
    <location>
        <begin position="44"/>
        <end position="65"/>
    </location>
</feature>
<evidence type="ECO:0000256" key="1">
    <source>
        <dbReference type="SAM" id="Phobius"/>
    </source>
</evidence>
<dbReference type="EMBL" id="BMGH01000001">
    <property type="protein sequence ID" value="GGD00687.1"/>
    <property type="molecule type" value="Genomic_DNA"/>
</dbReference>
<reference evidence="2" key="1">
    <citation type="journal article" date="2014" name="Int. J. Syst. Evol. Microbiol.">
        <title>Complete genome sequence of Corynebacterium casei LMG S-19264T (=DSM 44701T), isolated from a smear-ripened cheese.</title>
        <authorList>
            <consortium name="US DOE Joint Genome Institute (JGI-PGF)"/>
            <person name="Walter F."/>
            <person name="Albersmeier A."/>
            <person name="Kalinowski J."/>
            <person name="Ruckert C."/>
        </authorList>
    </citation>
    <scope>NUCLEOTIDE SEQUENCE</scope>
    <source>
        <strain evidence="2">CGMCC 1.12921</strain>
    </source>
</reference>
<feature type="transmembrane region" description="Helical" evidence="1">
    <location>
        <begin position="5"/>
        <end position="24"/>
    </location>
</feature>